<name>A0A6P0U8R0_9FLAO</name>
<accession>A0A6P0U8R0</accession>
<proteinExistence type="inferred from homology"/>
<dbReference type="InterPro" id="IPR036291">
    <property type="entry name" value="NAD(P)-bd_dom_sf"/>
</dbReference>
<gene>
    <name evidence="8" type="ORF">GWK09_03930</name>
</gene>
<dbReference type="CDD" id="cd12179">
    <property type="entry name" value="2-Hacid_dh_14"/>
    <property type="match status" value="1"/>
</dbReference>
<feature type="domain" description="D-isomer specific 2-hydroxyacid dehydrogenase NAD-binding" evidence="7">
    <location>
        <begin position="140"/>
        <end position="324"/>
    </location>
</feature>
<evidence type="ECO:0000256" key="4">
    <source>
        <dbReference type="RuleBase" id="RU003719"/>
    </source>
</evidence>
<dbReference type="GO" id="GO:0016616">
    <property type="term" value="F:oxidoreductase activity, acting on the CH-OH group of donors, NAD or NADP as acceptor"/>
    <property type="evidence" value="ECO:0007669"/>
    <property type="project" value="InterPro"/>
</dbReference>
<keyword evidence="3" id="KW-0520">NAD</keyword>
<evidence type="ECO:0000313" key="9">
    <source>
        <dbReference type="Proteomes" id="UP000468443"/>
    </source>
</evidence>
<dbReference type="SUPFAM" id="SSF51735">
    <property type="entry name" value="NAD(P)-binding Rossmann-fold domains"/>
    <property type="match status" value="1"/>
</dbReference>
<dbReference type="InterPro" id="IPR006140">
    <property type="entry name" value="D-isomer_DH_NAD-bd"/>
</dbReference>
<evidence type="ECO:0000256" key="5">
    <source>
        <dbReference type="SAM" id="MobiDB-lite"/>
    </source>
</evidence>
<dbReference type="Pfam" id="PF02826">
    <property type="entry name" value="2-Hacid_dh_C"/>
    <property type="match status" value="1"/>
</dbReference>
<dbReference type="InterPro" id="IPR050857">
    <property type="entry name" value="D-2-hydroxyacid_DH"/>
</dbReference>
<evidence type="ECO:0000259" key="6">
    <source>
        <dbReference type="Pfam" id="PF00389"/>
    </source>
</evidence>
<feature type="domain" description="D-isomer specific 2-hydroxyacid dehydrogenase catalytic" evidence="6">
    <location>
        <begin position="64"/>
        <end position="344"/>
    </location>
</feature>
<comment type="similarity">
    <text evidence="1 4">Belongs to the D-isomer specific 2-hydroxyacid dehydrogenase family.</text>
</comment>
<protein>
    <submittedName>
        <fullName evidence="8">Hydroxyacid dehydrogenase</fullName>
    </submittedName>
</protein>
<dbReference type="Proteomes" id="UP000468443">
    <property type="component" value="Unassembled WGS sequence"/>
</dbReference>
<sequence length="349" mass="38817">MGRRSLLCSSKSNPPPIPETYWTPGPKQNIQRSEPVKVLHLDTNHPLLIRQLAALGCQNTEEYSAPKNEVEKIIHEFEGVIIRSRFKIDKTFLEKATRLKFIGRVGAGLENIDVDYAREKGIFLAAAPEGNRNAVGEQALGMLLSLMNNLNKADREVRQGIWDREGNRGWELDGKTVGLIGYGNTGQAFAKKLSGFDVEILCHDILEGVGNAFARQVGIEELQEKADVVSLHVPQTSLTLGMVNTSFIKNFAKPFWFLNTARGKCVKTADLVEALKTGKVLGAGLDVLEYEKTSFEDLFEKGAMPEDFKYLVNSDRVLLSPHIAGWTQESKVKLAQTLVDKIKARFFVS</sequence>
<dbReference type="SUPFAM" id="SSF52283">
    <property type="entry name" value="Formate/glycerate dehydrogenase catalytic domain-like"/>
    <property type="match status" value="1"/>
</dbReference>
<dbReference type="GO" id="GO:0051287">
    <property type="term" value="F:NAD binding"/>
    <property type="evidence" value="ECO:0007669"/>
    <property type="project" value="InterPro"/>
</dbReference>
<dbReference type="AlphaFoldDB" id="A0A6P0U8R0"/>
<evidence type="ECO:0000256" key="3">
    <source>
        <dbReference type="ARBA" id="ARBA00023027"/>
    </source>
</evidence>
<evidence type="ECO:0000256" key="1">
    <source>
        <dbReference type="ARBA" id="ARBA00005854"/>
    </source>
</evidence>
<dbReference type="Pfam" id="PF00389">
    <property type="entry name" value="2-Hacid_dh"/>
    <property type="match status" value="1"/>
</dbReference>
<dbReference type="InterPro" id="IPR006139">
    <property type="entry name" value="D-isomer_2_OHA_DH_cat_dom"/>
</dbReference>
<keyword evidence="9" id="KW-1185">Reference proteome</keyword>
<dbReference type="EMBL" id="JAABOP010000001">
    <property type="protein sequence ID" value="NER09651.1"/>
    <property type="molecule type" value="Genomic_DNA"/>
</dbReference>
<keyword evidence="2 4" id="KW-0560">Oxidoreductase</keyword>
<evidence type="ECO:0000313" key="8">
    <source>
        <dbReference type="EMBL" id="NER09651.1"/>
    </source>
</evidence>
<dbReference type="Gene3D" id="3.40.50.720">
    <property type="entry name" value="NAD(P)-binding Rossmann-like Domain"/>
    <property type="match status" value="2"/>
</dbReference>
<evidence type="ECO:0000256" key="2">
    <source>
        <dbReference type="ARBA" id="ARBA00023002"/>
    </source>
</evidence>
<comment type="caution">
    <text evidence="8">The sequence shown here is derived from an EMBL/GenBank/DDBJ whole genome shotgun (WGS) entry which is preliminary data.</text>
</comment>
<dbReference type="PANTHER" id="PTHR42789:SF1">
    <property type="entry name" value="D-ISOMER SPECIFIC 2-HYDROXYACID DEHYDROGENASE FAMILY PROTEIN (AFU_ORTHOLOGUE AFUA_6G10090)"/>
    <property type="match status" value="1"/>
</dbReference>
<organism evidence="8 9">
    <name type="scientific">Muriicola jejuensis</name>
    <dbReference type="NCBI Taxonomy" id="504488"/>
    <lineage>
        <taxon>Bacteria</taxon>
        <taxon>Pseudomonadati</taxon>
        <taxon>Bacteroidota</taxon>
        <taxon>Flavobacteriia</taxon>
        <taxon>Flavobacteriales</taxon>
        <taxon>Flavobacteriaceae</taxon>
        <taxon>Muriicola</taxon>
    </lineage>
</organism>
<feature type="region of interest" description="Disordered" evidence="5">
    <location>
        <begin position="1"/>
        <end position="22"/>
    </location>
</feature>
<reference evidence="8 9" key="1">
    <citation type="submission" date="2020-01" db="EMBL/GenBank/DDBJ databases">
        <title>Muriicola jejuensis KCTC 22299.</title>
        <authorList>
            <person name="Wang G."/>
        </authorList>
    </citation>
    <scope>NUCLEOTIDE SEQUENCE [LARGE SCALE GENOMIC DNA]</scope>
    <source>
        <strain evidence="8 9">KCTC 22299</strain>
    </source>
</reference>
<evidence type="ECO:0000259" key="7">
    <source>
        <dbReference type="Pfam" id="PF02826"/>
    </source>
</evidence>
<dbReference type="PANTHER" id="PTHR42789">
    <property type="entry name" value="D-ISOMER SPECIFIC 2-HYDROXYACID DEHYDROGENASE FAMILY PROTEIN (AFU_ORTHOLOGUE AFUA_6G10090)"/>
    <property type="match status" value="1"/>
</dbReference>